<dbReference type="Proteomes" id="UP001652620">
    <property type="component" value="Chromosome 3"/>
</dbReference>
<dbReference type="SMART" id="SM00980">
    <property type="entry name" value="THAP"/>
    <property type="match status" value="1"/>
</dbReference>
<evidence type="ECO:0000313" key="7">
    <source>
        <dbReference type="Proteomes" id="UP001652620"/>
    </source>
</evidence>
<evidence type="ECO:0000256" key="3">
    <source>
        <dbReference type="ARBA" id="ARBA00022833"/>
    </source>
</evidence>
<keyword evidence="2 5" id="KW-0863">Zinc-finger</keyword>
<feature type="non-terminal residue" evidence="8">
    <location>
        <position position="1"/>
    </location>
</feature>
<dbReference type="PROSITE" id="PS50950">
    <property type="entry name" value="ZF_THAP"/>
    <property type="match status" value="1"/>
</dbReference>
<dbReference type="GeneID" id="125777623"/>
<evidence type="ECO:0000256" key="2">
    <source>
        <dbReference type="ARBA" id="ARBA00022771"/>
    </source>
</evidence>
<dbReference type="Pfam" id="PF05485">
    <property type="entry name" value="THAP"/>
    <property type="match status" value="1"/>
</dbReference>
<dbReference type="RefSeq" id="XP_049308665.1">
    <property type="nucleotide sequence ID" value="XM_049452708.1"/>
</dbReference>
<dbReference type="SMART" id="SM00692">
    <property type="entry name" value="DM3"/>
    <property type="match status" value="1"/>
</dbReference>
<name>A0ABM3JHF5_BACDO</name>
<proteinExistence type="predicted"/>
<reference evidence="8" key="1">
    <citation type="submission" date="2025-08" db="UniProtKB">
        <authorList>
            <consortium name="RefSeq"/>
        </authorList>
    </citation>
    <scope>IDENTIFICATION</scope>
    <source>
        <tissue evidence="8">Adult</tissue>
    </source>
</reference>
<dbReference type="Gene3D" id="6.20.210.20">
    <property type="entry name" value="THAP domain"/>
    <property type="match status" value="1"/>
</dbReference>
<evidence type="ECO:0000256" key="1">
    <source>
        <dbReference type="ARBA" id="ARBA00022723"/>
    </source>
</evidence>
<keyword evidence="4 5" id="KW-0238">DNA-binding</keyword>
<dbReference type="SUPFAM" id="SSF57716">
    <property type="entry name" value="Glucocorticoid receptor-like (DNA-binding domain)"/>
    <property type="match status" value="1"/>
</dbReference>
<accession>A0ABM3JHF5</accession>
<dbReference type="InterPro" id="IPR006612">
    <property type="entry name" value="THAP_Znf"/>
</dbReference>
<keyword evidence="1" id="KW-0479">Metal-binding</keyword>
<dbReference type="InterPro" id="IPR038441">
    <property type="entry name" value="THAP_Znf_sf"/>
</dbReference>
<evidence type="ECO:0000256" key="5">
    <source>
        <dbReference type="PROSITE-ProRule" id="PRU00309"/>
    </source>
</evidence>
<dbReference type="InterPro" id="IPR021896">
    <property type="entry name" value="THAP9-like_HTH"/>
</dbReference>
<dbReference type="Pfam" id="PF12017">
    <property type="entry name" value="Tnp_P_element"/>
    <property type="match status" value="1"/>
</dbReference>
<protein>
    <submittedName>
        <fullName evidence="8">Uncharacterized protein LOC125777623</fullName>
    </submittedName>
</protein>
<gene>
    <name evidence="8" type="primary">LOC125777623</name>
</gene>
<evidence type="ECO:0000256" key="4">
    <source>
        <dbReference type="ARBA" id="ARBA00023125"/>
    </source>
</evidence>
<evidence type="ECO:0000259" key="6">
    <source>
        <dbReference type="PROSITE" id="PS50950"/>
    </source>
</evidence>
<keyword evidence="7" id="KW-1185">Reference proteome</keyword>
<sequence length="291" mass="33687">YVYLQFIDEAPTQLFQPAPPLKSSCVSNCAGGEKYFKFPKTEVARNNWVKACNLELPLQKNFYICEKHFHTKDVSSHRIINEALPVLGLDESSQQSPQWVLSPVLKTYDVKKTDISQPDDMSVGNSNDISCEEFEKYSRLHEIEIKCKDEENISVCDHEHYARVARRFRNNALKQAKTIKELKGKIFLLTRKCQALEKNIIVTGGANDHAITFAKMIVKTKNSYSEKEKAMALNINYMSTRAYNFMRDDLGFAFPHKKTLFRWRPIRYVCPGIDEKVLNNLKKFKENCSRL</sequence>
<keyword evidence="3" id="KW-0862">Zinc</keyword>
<organism evidence="7 8">
    <name type="scientific">Bactrocera dorsalis</name>
    <name type="common">Oriental fruit fly</name>
    <name type="synonym">Dacus dorsalis</name>
    <dbReference type="NCBI Taxonomy" id="27457"/>
    <lineage>
        <taxon>Eukaryota</taxon>
        <taxon>Metazoa</taxon>
        <taxon>Ecdysozoa</taxon>
        <taxon>Arthropoda</taxon>
        <taxon>Hexapoda</taxon>
        <taxon>Insecta</taxon>
        <taxon>Pterygota</taxon>
        <taxon>Neoptera</taxon>
        <taxon>Endopterygota</taxon>
        <taxon>Diptera</taxon>
        <taxon>Brachycera</taxon>
        <taxon>Muscomorpha</taxon>
        <taxon>Tephritoidea</taxon>
        <taxon>Tephritidae</taxon>
        <taxon>Bactrocera</taxon>
        <taxon>Bactrocera</taxon>
    </lineage>
</organism>
<feature type="domain" description="THAP-type" evidence="6">
    <location>
        <begin position="16"/>
        <end position="88"/>
    </location>
</feature>
<evidence type="ECO:0000313" key="8">
    <source>
        <dbReference type="RefSeq" id="XP_049308665.1"/>
    </source>
</evidence>